<dbReference type="InterPro" id="IPR055427">
    <property type="entry name" value="TRAPPC13_N"/>
</dbReference>
<keyword evidence="4" id="KW-1185">Reference proteome</keyword>
<dbReference type="PANTHER" id="PTHR13134">
    <property type="entry name" value="TRAFFICKING PROTEIN PARTICLE COMPLEX SUBUNIT 13"/>
    <property type="match status" value="1"/>
</dbReference>
<feature type="region of interest" description="Disordered" evidence="1">
    <location>
        <begin position="624"/>
        <end position="697"/>
    </location>
</feature>
<comment type="caution">
    <text evidence="3">The sequence shown here is derived from an EMBL/GenBank/DDBJ whole genome shotgun (WGS) entry which is preliminary data.</text>
</comment>
<name>A0A8J2SY09_9STRA</name>
<dbReference type="EMBL" id="CAKKNE010000004">
    <property type="protein sequence ID" value="CAH0375034.1"/>
    <property type="molecule type" value="Genomic_DNA"/>
</dbReference>
<dbReference type="Proteomes" id="UP000789595">
    <property type="component" value="Unassembled WGS sequence"/>
</dbReference>
<feature type="compositionally biased region" description="Low complexity" evidence="1">
    <location>
        <begin position="663"/>
        <end position="675"/>
    </location>
</feature>
<evidence type="ECO:0000313" key="3">
    <source>
        <dbReference type="EMBL" id="CAH0375034.1"/>
    </source>
</evidence>
<evidence type="ECO:0000313" key="4">
    <source>
        <dbReference type="Proteomes" id="UP000789595"/>
    </source>
</evidence>
<feature type="compositionally biased region" description="Basic and acidic residues" evidence="1">
    <location>
        <begin position="330"/>
        <end position="342"/>
    </location>
</feature>
<dbReference type="InterPro" id="IPR010378">
    <property type="entry name" value="TRAPPC13"/>
</dbReference>
<feature type="region of interest" description="Disordered" evidence="1">
    <location>
        <begin position="307"/>
        <end position="342"/>
    </location>
</feature>
<organism evidence="3 4">
    <name type="scientific">Pelagomonas calceolata</name>
    <dbReference type="NCBI Taxonomy" id="35677"/>
    <lineage>
        <taxon>Eukaryota</taxon>
        <taxon>Sar</taxon>
        <taxon>Stramenopiles</taxon>
        <taxon>Ochrophyta</taxon>
        <taxon>Pelagophyceae</taxon>
        <taxon>Pelagomonadales</taxon>
        <taxon>Pelagomonadaceae</taxon>
        <taxon>Pelagomonas</taxon>
    </lineage>
</organism>
<gene>
    <name evidence="3" type="ORF">PECAL_4P23530</name>
</gene>
<feature type="compositionally biased region" description="Pro residues" evidence="1">
    <location>
        <begin position="627"/>
        <end position="645"/>
    </location>
</feature>
<dbReference type="AlphaFoldDB" id="A0A8J2SY09"/>
<evidence type="ECO:0000259" key="2">
    <source>
        <dbReference type="Pfam" id="PF06159"/>
    </source>
</evidence>
<feature type="compositionally biased region" description="Polar residues" evidence="1">
    <location>
        <begin position="493"/>
        <end position="503"/>
    </location>
</feature>
<accession>A0A8J2SY09</accession>
<dbReference type="PANTHER" id="PTHR13134:SF3">
    <property type="entry name" value="TRAFFICKING PROTEIN PARTICLE COMPLEX SUBUNIT 13"/>
    <property type="match status" value="1"/>
</dbReference>
<dbReference type="OrthoDB" id="10250284at2759"/>
<feature type="domain" description="Trafficking protein particle complex subunit 13 N-terminal" evidence="2">
    <location>
        <begin position="30"/>
        <end position="173"/>
    </location>
</feature>
<proteinExistence type="predicted"/>
<feature type="region of interest" description="Disordered" evidence="1">
    <location>
        <begin position="528"/>
        <end position="606"/>
    </location>
</feature>
<feature type="compositionally biased region" description="Pro residues" evidence="1">
    <location>
        <begin position="550"/>
        <end position="564"/>
    </location>
</feature>
<dbReference type="GO" id="GO:1990072">
    <property type="term" value="C:TRAPPIII protein complex"/>
    <property type="evidence" value="ECO:0007669"/>
    <property type="project" value="TreeGrafter"/>
</dbReference>
<feature type="compositionally biased region" description="Pro residues" evidence="1">
    <location>
        <begin position="571"/>
        <end position="596"/>
    </location>
</feature>
<evidence type="ECO:0000256" key="1">
    <source>
        <dbReference type="SAM" id="MobiDB-lite"/>
    </source>
</evidence>
<feature type="compositionally biased region" description="Low complexity" evidence="1">
    <location>
        <begin position="682"/>
        <end position="697"/>
    </location>
</feature>
<reference evidence="3" key="1">
    <citation type="submission" date="2021-11" db="EMBL/GenBank/DDBJ databases">
        <authorList>
            <consortium name="Genoscope - CEA"/>
            <person name="William W."/>
        </authorList>
    </citation>
    <scope>NUCLEOTIDE SEQUENCE</scope>
</reference>
<sequence length="697" mass="73543">MASPQQPPPPPPPTLRVMRLYRPSAPRPGSSALILPESFGNIYAGEPFVAYVAVTNGGPRPLRDVLVTAKLQAPSAKRAVDLPDTFTSKRDAAEAAGLDVDGWRTSDVPRPNDAVAENPASLLDEHRHTEQIVEKTLDEVGTHTLRVSVAYRGEGDAPDAEPRSLRKFYRFNVLAPLQIRTAAWLLPRPPPGVFDDDEPELLGVVECDIENLAHDTCHLIATVLRPPQGFQSREPAPSPPEEGVPLKSDGIDVMPAGGSCRRLFVVSRVRASSFLTGEAPDHDLDPPAYPARAGVVRVAWRVGDGEGGATATSPIDWAPRPGAGVASPNSERRRPADARDTDRMKIRVEVRGLPAQLQLNEEYEATCVVVNRLTEPRNLQLQWRMNDMPPGVLAAGKIYTNIGKVAGRSRTNIKQKFYAQQTGMWQLTGCAVVELDTDEEWVMPNLLDVVVAETGVSTPLPAVPERSNSTVFTREASPKPAQPDVFASPTDAPPSTNSSASNLLDMSSAGIAPQEAVFAAPPPADRLYVDVTTTPPPGAVDTGAGLPAEPATPPPADTPPPPQPEIARAPMPSPDPLLRPPPAEPRTAPPPPPPPAGDAFDLFGSDIADHSFMAESAVSEISAVSPVPTPPRTLPAPPFAAPPIPEGQTIIPPAAAAPPQTPPAAAADLFPDDPLSGGGFGAAPAPAAADLFGPAPT</sequence>
<protein>
    <recommendedName>
        <fullName evidence="2">Trafficking protein particle complex subunit 13 N-terminal domain-containing protein</fullName>
    </recommendedName>
</protein>
<dbReference type="Pfam" id="PF06159">
    <property type="entry name" value="TRAPPC13_N"/>
    <property type="match status" value="1"/>
</dbReference>
<feature type="region of interest" description="Disordered" evidence="1">
    <location>
        <begin position="459"/>
        <end position="503"/>
    </location>
</feature>